<sequence>MKKDNKKISAGYHPTEEFGIRSDLDSTHPYETVDRYAGDSVNEHKELEKVNEHFAEKEISQVFNNS</sequence>
<protein>
    <recommendedName>
        <fullName evidence="4">DUF4025 domain-containing protein</fullName>
    </recommendedName>
</protein>
<feature type="region of interest" description="Disordered" evidence="1">
    <location>
        <begin position="1"/>
        <end position="30"/>
    </location>
</feature>
<dbReference type="EMBL" id="BAAADJ010000017">
    <property type="protein sequence ID" value="GAA0327115.1"/>
    <property type="molecule type" value="Genomic_DNA"/>
</dbReference>
<evidence type="ECO:0000313" key="2">
    <source>
        <dbReference type="EMBL" id="GAA0327115.1"/>
    </source>
</evidence>
<dbReference type="Proteomes" id="UP001500782">
    <property type="component" value="Unassembled WGS sequence"/>
</dbReference>
<dbReference type="RefSeq" id="WP_343798165.1">
    <property type="nucleotide sequence ID" value="NZ_BAAADJ010000017.1"/>
</dbReference>
<accession>A0ABN0W6R6</accession>
<evidence type="ECO:0000313" key="3">
    <source>
        <dbReference type="Proteomes" id="UP001500782"/>
    </source>
</evidence>
<feature type="compositionally biased region" description="Basic and acidic residues" evidence="1">
    <location>
        <begin position="14"/>
        <end position="30"/>
    </location>
</feature>
<organism evidence="2 3">
    <name type="scientific">Bacillus carboniphilus</name>
    <dbReference type="NCBI Taxonomy" id="86663"/>
    <lineage>
        <taxon>Bacteria</taxon>
        <taxon>Bacillati</taxon>
        <taxon>Bacillota</taxon>
        <taxon>Bacilli</taxon>
        <taxon>Bacillales</taxon>
        <taxon>Bacillaceae</taxon>
        <taxon>Bacillus</taxon>
    </lineage>
</organism>
<gene>
    <name evidence="2" type="ORF">GCM10008967_17060</name>
</gene>
<name>A0ABN0W6R6_9BACI</name>
<reference evidence="3" key="1">
    <citation type="journal article" date="2019" name="Int. J. Syst. Evol. Microbiol.">
        <title>The Global Catalogue of Microorganisms (GCM) 10K type strain sequencing project: providing services to taxonomists for standard genome sequencing and annotation.</title>
        <authorList>
            <consortium name="The Broad Institute Genomics Platform"/>
            <consortium name="The Broad Institute Genome Sequencing Center for Infectious Disease"/>
            <person name="Wu L."/>
            <person name="Ma J."/>
        </authorList>
    </citation>
    <scope>NUCLEOTIDE SEQUENCE [LARGE SCALE GENOMIC DNA]</scope>
    <source>
        <strain evidence="3">JCM 9731</strain>
    </source>
</reference>
<proteinExistence type="predicted"/>
<keyword evidence="3" id="KW-1185">Reference proteome</keyword>
<evidence type="ECO:0000256" key="1">
    <source>
        <dbReference type="SAM" id="MobiDB-lite"/>
    </source>
</evidence>
<comment type="caution">
    <text evidence="2">The sequence shown here is derived from an EMBL/GenBank/DDBJ whole genome shotgun (WGS) entry which is preliminary data.</text>
</comment>
<evidence type="ECO:0008006" key="4">
    <source>
        <dbReference type="Google" id="ProtNLM"/>
    </source>
</evidence>